<keyword evidence="2" id="KW-1185">Reference proteome</keyword>
<accession>A0A118JYH8</accession>
<reference evidence="1 2" key="1">
    <citation type="journal article" date="2016" name="Sci. Rep.">
        <title>The genome sequence of the outbreeding globe artichoke constructed de novo incorporating a phase-aware low-pass sequencing strategy of F1 progeny.</title>
        <authorList>
            <person name="Scaglione D."/>
            <person name="Reyes-Chin-Wo S."/>
            <person name="Acquadro A."/>
            <person name="Froenicke L."/>
            <person name="Portis E."/>
            <person name="Beitel C."/>
            <person name="Tirone M."/>
            <person name="Mauro R."/>
            <person name="Lo Monaco A."/>
            <person name="Mauromicale G."/>
            <person name="Faccioli P."/>
            <person name="Cattivelli L."/>
            <person name="Rieseberg L."/>
            <person name="Michelmore R."/>
            <person name="Lanteri S."/>
        </authorList>
    </citation>
    <scope>NUCLEOTIDE SEQUENCE [LARGE SCALE GENOMIC DNA]</scope>
    <source>
        <strain evidence="1">2C</strain>
    </source>
</reference>
<feature type="non-terminal residue" evidence="1">
    <location>
        <position position="62"/>
    </location>
</feature>
<dbReference type="Gramene" id="KVH97120">
    <property type="protein sequence ID" value="KVH97120"/>
    <property type="gene ID" value="Ccrd_000774"/>
</dbReference>
<comment type="caution">
    <text evidence="1">The sequence shown here is derived from an EMBL/GenBank/DDBJ whole genome shotgun (WGS) entry which is preliminary data.</text>
</comment>
<organism evidence="1 2">
    <name type="scientific">Cynara cardunculus var. scolymus</name>
    <name type="common">Globe artichoke</name>
    <name type="synonym">Cynara scolymus</name>
    <dbReference type="NCBI Taxonomy" id="59895"/>
    <lineage>
        <taxon>Eukaryota</taxon>
        <taxon>Viridiplantae</taxon>
        <taxon>Streptophyta</taxon>
        <taxon>Embryophyta</taxon>
        <taxon>Tracheophyta</taxon>
        <taxon>Spermatophyta</taxon>
        <taxon>Magnoliopsida</taxon>
        <taxon>eudicotyledons</taxon>
        <taxon>Gunneridae</taxon>
        <taxon>Pentapetalae</taxon>
        <taxon>asterids</taxon>
        <taxon>campanulids</taxon>
        <taxon>Asterales</taxon>
        <taxon>Asteraceae</taxon>
        <taxon>Carduoideae</taxon>
        <taxon>Cardueae</taxon>
        <taxon>Carduinae</taxon>
        <taxon>Cynara</taxon>
    </lineage>
</organism>
<sequence length="62" mass="7257">MHTSSEECERVCDGCGSKKFCSLYCFWVDQLFVFVRMSRETSVRELLLWFAVILDLNGNEMP</sequence>
<name>A0A118JYH8_CYNCS</name>
<protein>
    <submittedName>
        <fullName evidence="1">Uncharacterized protein</fullName>
    </submittedName>
</protein>
<dbReference type="EMBL" id="LEKV01003855">
    <property type="protein sequence ID" value="KVH97120.1"/>
    <property type="molecule type" value="Genomic_DNA"/>
</dbReference>
<dbReference type="AlphaFoldDB" id="A0A118JYH8"/>
<evidence type="ECO:0000313" key="2">
    <source>
        <dbReference type="Proteomes" id="UP000243975"/>
    </source>
</evidence>
<gene>
    <name evidence="1" type="ORF">Ccrd_000774</name>
</gene>
<evidence type="ECO:0000313" key="1">
    <source>
        <dbReference type="EMBL" id="KVH97120.1"/>
    </source>
</evidence>
<dbReference type="Proteomes" id="UP000243975">
    <property type="component" value="Unassembled WGS sequence"/>
</dbReference>
<proteinExistence type="predicted"/>